<proteinExistence type="predicted"/>
<organism evidence="5 6">
    <name type="scientific">Juglans regia</name>
    <name type="common">English walnut</name>
    <dbReference type="NCBI Taxonomy" id="51240"/>
    <lineage>
        <taxon>Eukaryota</taxon>
        <taxon>Viridiplantae</taxon>
        <taxon>Streptophyta</taxon>
        <taxon>Embryophyta</taxon>
        <taxon>Tracheophyta</taxon>
        <taxon>Spermatophyta</taxon>
        <taxon>Magnoliopsida</taxon>
        <taxon>eudicotyledons</taxon>
        <taxon>Gunneridae</taxon>
        <taxon>Pentapetalae</taxon>
        <taxon>rosids</taxon>
        <taxon>fabids</taxon>
        <taxon>Fagales</taxon>
        <taxon>Juglandaceae</taxon>
        <taxon>Juglans</taxon>
    </lineage>
</organism>
<dbReference type="InterPro" id="IPR044839">
    <property type="entry name" value="NDR1-like"/>
</dbReference>
<evidence type="ECO:0000256" key="2">
    <source>
        <dbReference type="ARBA" id="ARBA00023136"/>
    </source>
</evidence>
<evidence type="ECO:0000256" key="3">
    <source>
        <dbReference type="SAM" id="MobiDB-lite"/>
    </source>
</evidence>
<dbReference type="PANTHER" id="PTHR31234:SF55">
    <property type="entry name" value="LATE EMBRYOGENESIS ABUNDANT (LEA) HYDROXYPROLINE-RICH GLYCOPROTEIN FAMILY"/>
    <property type="match status" value="1"/>
</dbReference>
<feature type="compositionally biased region" description="Polar residues" evidence="3">
    <location>
        <begin position="17"/>
        <end position="27"/>
    </location>
</feature>
<keyword evidence="5" id="KW-1185">Reference proteome</keyword>
<dbReference type="Gramene" id="Jr03_02570_p1">
    <property type="protein sequence ID" value="cds.Jr03_02570_p1"/>
    <property type="gene ID" value="Jr03_02570"/>
</dbReference>
<dbReference type="AlphaFoldDB" id="A0A2I4GQE5"/>
<protein>
    <submittedName>
        <fullName evidence="6">Uncharacterized protein LOC109009913</fullName>
    </submittedName>
</protein>
<reference evidence="6" key="1">
    <citation type="submission" date="2025-08" db="UniProtKB">
        <authorList>
            <consortium name="RefSeq"/>
        </authorList>
    </citation>
    <scope>IDENTIFICATION</scope>
    <source>
        <tissue evidence="6">Leaves</tissue>
    </source>
</reference>
<keyword evidence="4" id="KW-1133">Transmembrane helix</keyword>
<evidence type="ECO:0000256" key="1">
    <source>
        <dbReference type="ARBA" id="ARBA00004370"/>
    </source>
</evidence>
<keyword evidence="2 4" id="KW-0472">Membrane</keyword>
<name>A0A2I4GQE5_JUGRE</name>
<evidence type="ECO:0000313" key="6">
    <source>
        <dbReference type="RefSeq" id="XP_018846126.1"/>
    </source>
</evidence>
<feature type="region of interest" description="Disordered" evidence="3">
    <location>
        <begin position="1"/>
        <end position="45"/>
    </location>
</feature>
<accession>A0A2I4GQE5</accession>
<feature type="transmembrane region" description="Helical" evidence="4">
    <location>
        <begin position="91"/>
        <end position="117"/>
    </location>
</feature>
<dbReference type="GO" id="GO:0098542">
    <property type="term" value="P:defense response to other organism"/>
    <property type="evidence" value="ECO:0007669"/>
    <property type="project" value="InterPro"/>
</dbReference>
<dbReference type="RefSeq" id="XP_018846126.1">
    <property type="nucleotide sequence ID" value="XM_018990581.2"/>
</dbReference>
<sequence>MASRSEDQPDKEPGQPSDANQNNTPTAPNGHPQPPTSHTPVMGYPYPNPYGQPYHGYPPNANNAAYPYNSQPPPAAYYHTQSSHPSSGSGFFRGCLVAVVIFVVLSFLTSLVMWFVLRPEFPVFRIDTFTVSNFNASEDFDLKATWEANVTVWNPNHKLKVHLNEIENFLFYNDELLTSSYGEPLFLDTKGQGVLHVKLSRNNPSDPRTVLDKLVLKEISLDQNAGSMTFNFRMVVPTAFRHKSLWTTHRTLRVFCDELNVGFVGASGNGTFPAGQSRVCAVYV</sequence>
<comment type="subcellular location">
    <subcellularLocation>
        <location evidence="1">Membrane</location>
    </subcellularLocation>
</comment>
<evidence type="ECO:0000313" key="5">
    <source>
        <dbReference type="Proteomes" id="UP000235220"/>
    </source>
</evidence>
<feature type="compositionally biased region" description="Basic and acidic residues" evidence="3">
    <location>
        <begin position="1"/>
        <end position="13"/>
    </location>
</feature>
<dbReference type="Proteomes" id="UP000235220">
    <property type="component" value="Chromosome 3"/>
</dbReference>
<dbReference type="OrthoDB" id="695142at2759"/>
<dbReference type="GeneID" id="109009913"/>
<dbReference type="GO" id="GO:0016020">
    <property type="term" value="C:membrane"/>
    <property type="evidence" value="ECO:0007669"/>
    <property type="project" value="UniProtKB-SubCell"/>
</dbReference>
<keyword evidence="4" id="KW-0812">Transmembrane</keyword>
<dbReference type="KEGG" id="jre:109009913"/>
<evidence type="ECO:0000256" key="4">
    <source>
        <dbReference type="SAM" id="Phobius"/>
    </source>
</evidence>
<gene>
    <name evidence="6" type="primary">LOC109009913</name>
</gene>
<dbReference type="PANTHER" id="PTHR31234">
    <property type="entry name" value="LATE EMBRYOGENESIS ABUNDANT (LEA) HYDROXYPROLINE-RICH GLYCOPROTEIN FAMILY"/>
    <property type="match status" value="1"/>
</dbReference>
<dbReference type="FunCoup" id="A0A2I4GQE5">
    <property type="interactions" value="9"/>
</dbReference>